<keyword evidence="4" id="KW-1185">Reference proteome</keyword>
<sequence length="726" mass="87889">MENGKIEELRSTNKSKSRLNLSKLVNEKQEQIQKDSFYYPESDRKALIKRGPLIQYESDIYSEICQKHEKLCRSNETKELFQVIFQELLSRDLTQLKIENNRKKPQYTKIRGDKSKRIKRSTALQLKLHKFNLFIKKIKRIKLQKQQEKHIFNLNQIPTLQTQIVKFNLENQNTTEIKIIINTDFLLNFQNLEEYNTDNKEIKIQVLDSIQETKVQDNLCLLKNEKIEVSLKKSPQFLIEDSEKEPELNNKTKKISFKDLICKIDLENMQNQKKLLQKQKLQQENTYPQKKLHIFNDIQNQEIIIIDQKDIIQKEEQEMTQNIQPFQRKNEQEVQSPNEKQGMIKNIQDVEITKIDFNQIQNYPQNNTSEEDSCQIIENYYYNQFFVEQQKKQRKNHKNQKNFPENKSEHNGQNFEYTQQVEYNQNKKNVLDKFKFQKNEENQNSEEGDTRLKKIQQFFNENQKKIQKWRYNFLRITRQLAKQNQRKIEKERKIGIRRLLELEREREREKQRQTEIDKEKEKERIMQDEIEKKIKLENQIEKRKKLEEQNICQVQNSEDNKQQDQQYSQKQTNADQFFDVSDLYKSKQIVIGQQYIQQEEQNLNKNSNTQQYQPLFPQFIPLYIFNYHYQDQAISQFQVPMAIQPNPSNMKNPYFYNYFMPINQIQQQTFSQSDGSINLQTDQQRFQMGYFSYKTPENFDPTQVFQLQPQTFLSIPESSKLQDQYK</sequence>
<proteinExistence type="predicted"/>
<evidence type="ECO:0000256" key="2">
    <source>
        <dbReference type="SAM" id="MobiDB-lite"/>
    </source>
</evidence>
<reference evidence="3" key="1">
    <citation type="submission" date="2021-01" db="EMBL/GenBank/DDBJ databases">
        <authorList>
            <consortium name="Genoscope - CEA"/>
            <person name="William W."/>
        </authorList>
    </citation>
    <scope>NUCLEOTIDE SEQUENCE</scope>
</reference>
<accession>A0A8S1JR54</accession>
<evidence type="ECO:0000313" key="4">
    <source>
        <dbReference type="Proteomes" id="UP000688137"/>
    </source>
</evidence>
<evidence type="ECO:0000256" key="1">
    <source>
        <dbReference type="SAM" id="Coils"/>
    </source>
</evidence>
<gene>
    <name evidence="3" type="ORF">PPRIM_AZ9-3.1.T0060171</name>
</gene>
<keyword evidence="1" id="KW-0175">Coiled coil</keyword>
<dbReference type="OMA" id="DIYSEIC"/>
<name>A0A8S1JR54_PARPR</name>
<protein>
    <submittedName>
        <fullName evidence="3">Uncharacterized protein</fullName>
    </submittedName>
</protein>
<comment type="caution">
    <text evidence="3">The sequence shown here is derived from an EMBL/GenBank/DDBJ whole genome shotgun (WGS) entry which is preliminary data.</text>
</comment>
<evidence type="ECO:0000313" key="3">
    <source>
        <dbReference type="EMBL" id="CAD8044089.1"/>
    </source>
</evidence>
<dbReference type="EMBL" id="CAJJDM010000003">
    <property type="protein sequence ID" value="CAD8044089.1"/>
    <property type="molecule type" value="Genomic_DNA"/>
</dbReference>
<dbReference type="AlphaFoldDB" id="A0A8S1JR54"/>
<dbReference type="Proteomes" id="UP000688137">
    <property type="component" value="Unassembled WGS sequence"/>
</dbReference>
<feature type="region of interest" description="Disordered" evidence="2">
    <location>
        <begin position="391"/>
        <end position="413"/>
    </location>
</feature>
<feature type="coiled-coil region" evidence="1">
    <location>
        <begin position="499"/>
        <end position="549"/>
    </location>
</feature>
<organism evidence="3 4">
    <name type="scientific">Paramecium primaurelia</name>
    <dbReference type="NCBI Taxonomy" id="5886"/>
    <lineage>
        <taxon>Eukaryota</taxon>
        <taxon>Sar</taxon>
        <taxon>Alveolata</taxon>
        <taxon>Ciliophora</taxon>
        <taxon>Intramacronucleata</taxon>
        <taxon>Oligohymenophorea</taxon>
        <taxon>Peniculida</taxon>
        <taxon>Parameciidae</taxon>
        <taxon>Paramecium</taxon>
    </lineage>
</organism>